<organism evidence="6 7">
    <name type="scientific">Pedobacter ginsengisoli</name>
    <dbReference type="NCBI Taxonomy" id="363852"/>
    <lineage>
        <taxon>Bacteria</taxon>
        <taxon>Pseudomonadati</taxon>
        <taxon>Bacteroidota</taxon>
        <taxon>Sphingobacteriia</taxon>
        <taxon>Sphingobacteriales</taxon>
        <taxon>Sphingobacteriaceae</taxon>
        <taxon>Pedobacter</taxon>
    </lineage>
</organism>
<comment type="similarity">
    <text evidence="1 4">Belongs to the UDP-glucose/GDP-mannose dehydrogenase family.</text>
</comment>
<dbReference type="PIRSF" id="PIRSF000124">
    <property type="entry name" value="UDPglc_GDPman_dh"/>
    <property type="match status" value="1"/>
</dbReference>
<dbReference type="Gene3D" id="3.40.50.720">
    <property type="entry name" value="NAD(P)-binding Rossmann-like Domain"/>
    <property type="match status" value="2"/>
</dbReference>
<dbReference type="OrthoDB" id="9803238at2"/>
<dbReference type="KEGG" id="pgs:CPT03_16600"/>
<dbReference type="EMBL" id="CP024091">
    <property type="protein sequence ID" value="ATP57966.1"/>
    <property type="molecule type" value="Genomic_DNA"/>
</dbReference>
<evidence type="ECO:0000256" key="3">
    <source>
        <dbReference type="ARBA" id="ARBA00023027"/>
    </source>
</evidence>
<evidence type="ECO:0000313" key="7">
    <source>
        <dbReference type="Proteomes" id="UP000223749"/>
    </source>
</evidence>
<dbReference type="InterPro" id="IPR036291">
    <property type="entry name" value="NAD(P)-bd_dom_sf"/>
</dbReference>
<dbReference type="InterPro" id="IPR008927">
    <property type="entry name" value="6-PGluconate_DH-like_C_sf"/>
</dbReference>
<dbReference type="GO" id="GO:0016628">
    <property type="term" value="F:oxidoreductase activity, acting on the CH-CH group of donors, NAD or NADP as acceptor"/>
    <property type="evidence" value="ECO:0007669"/>
    <property type="project" value="InterPro"/>
</dbReference>
<dbReference type="PANTHER" id="PTHR43491:SF2">
    <property type="entry name" value="UDP-N-ACETYL-D-MANNOSAMINE DEHYDROGENASE"/>
    <property type="match status" value="1"/>
</dbReference>
<evidence type="ECO:0000259" key="5">
    <source>
        <dbReference type="SMART" id="SM00984"/>
    </source>
</evidence>
<evidence type="ECO:0000256" key="4">
    <source>
        <dbReference type="PIRNR" id="PIRNR000124"/>
    </source>
</evidence>
<dbReference type="InterPro" id="IPR014026">
    <property type="entry name" value="UDP-Glc/GDP-Man_DH_dimer"/>
</dbReference>
<feature type="domain" description="UDP-glucose/GDP-mannose dehydrogenase C-terminal" evidence="5">
    <location>
        <begin position="328"/>
        <end position="426"/>
    </location>
</feature>
<dbReference type="InterPro" id="IPR028359">
    <property type="entry name" value="UDP_ManNAc/GlcNAc_DH"/>
</dbReference>
<evidence type="ECO:0000256" key="1">
    <source>
        <dbReference type="ARBA" id="ARBA00006601"/>
    </source>
</evidence>
<dbReference type="SUPFAM" id="SSF52413">
    <property type="entry name" value="UDP-glucose/GDP-mannose dehydrogenase C-terminal domain"/>
    <property type="match status" value="1"/>
</dbReference>
<dbReference type="GO" id="GO:0051287">
    <property type="term" value="F:NAD binding"/>
    <property type="evidence" value="ECO:0007669"/>
    <property type="project" value="InterPro"/>
</dbReference>
<gene>
    <name evidence="6" type="ORF">CPT03_16600</name>
</gene>
<dbReference type="RefSeq" id="WP_099439874.1">
    <property type="nucleotide sequence ID" value="NZ_CP024091.1"/>
</dbReference>
<protein>
    <submittedName>
        <fullName evidence="6">Vi polysaccharide biosynthesis protein VipA/TviB</fullName>
    </submittedName>
</protein>
<accession>A0A2D1U8R1</accession>
<dbReference type="InterPro" id="IPR017476">
    <property type="entry name" value="UDP-Glc/GDP-Man"/>
</dbReference>
<dbReference type="InterPro" id="IPR001732">
    <property type="entry name" value="UDP-Glc/GDP-Man_DH_N"/>
</dbReference>
<proteinExistence type="inferred from homology"/>
<dbReference type="Pfam" id="PF00984">
    <property type="entry name" value="UDPG_MGDP_dh"/>
    <property type="match status" value="1"/>
</dbReference>
<dbReference type="SUPFAM" id="SSF51735">
    <property type="entry name" value="NAD(P)-binding Rossmann-fold domains"/>
    <property type="match status" value="1"/>
</dbReference>
<dbReference type="AlphaFoldDB" id="A0A2D1U8R1"/>
<dbReference type="SUPFAM" id="SSF48179">
    <property type="entry name" value="6-phosphogluconate dehydrogenase C-terminal domain-like"/>
    <property type="match status" value="1"/>
</dbReference>
<dbReference type="Pfam" id="PF03721">
    <property type="entry name" value="UDPG_MGDP_dh_N"/>
    <property type="match status" value="1"/>
</dbReference>
<dbReference type="SMART" id="SM00984">
    <property type="entry name" value="UDPG_MGDP_dh_C"/>
    <property type="match status" value="1"/>
</dbReference>
<name>A0A2D1U8R1_9SPHI</name>
<dbReference type="GO" id="GO:0016616">
    <property type="term" value="F:oxidoreductase activity, acting on the CH-OH group of donors, NAD or NADP as acceptor"/>
    <property type="evidence" value="ECO:0007669"/>
    <property type="project" value="InterPro"/>
</dbReference>
<keyword evidence="7" id="KW-1185">Reference proteome</keyword>
<dbReference type="Proteomes" id="UP000223749">
    <property type="component" value="Chromosome"/>
</dbReference>
<dbReference type="PANTHER" id="PTHR43491">
    <property type="entry name" value="UDP-N-ACETYL-D-MANNOSAMINE DEHYDROGENASE"/>
    <property type="match status" value="1"/>
</dbReference>
<evidence type="ECO:0000313" key="6">
    <source>
        <dbReference type="EMBL" id="ATP57966.1"/>
    </source>
</evidence>
<evidence type="ECO:0000256" key="2">
    <source>
        <dbReference type="ARBA" id="ARBA00023002"/>
    </source>
</evidence>
<dbReference type="NCBIfam" id="TIGR03026">
    <property type="entry name" value="NDP-sugDHase"/>
    <property type="match status" value="1"/>
</dbReference>
<dbReference type="GO" id="GO:0000271">
    <property type="term" value="P:polysaccharide biosynthetic process"/>
    <property type="evidence" value="ECO:0007669"/>
    <property type="project" value="InterPro"/>
</dbReference>
<keyword evidence="3" id="KW-0520">NAD</keyword>
<dbReference type="Pfam" id="PF03720">
    <property type="entry name" value="UDPG_MGDP_dh_C"/>
    <property type="match status" value="1"/>
</dbReference>
<reference evidence="6 7" key="1">
    <citation type="submission" date="2017-10" db="EMBL/GenBank/DDBJ databases">
        <title>Whole genome of Pedobacter ginsengisoli T01R-27 isolated from tomato rhizosphere.</title>
        <authorList>
            <person name="Weon H.-Y."/>
            <person name="Lee S.A."/>
            <person name="Sang M.K."/>
            <person name="Song J."/>
        </authorList>
    </citation>
    <scope>NUCLEOTIDE SEQUENCE [LARGE SCALE GENOMIC DNA]</scope>
    <source>
        <strain evidence="6 7">T01R-27</strain>
    </source>
</reference>
<dbReference type="InterPro" id="IPR036220">
    <property type="entry name" value="UDP-Glc/GDP-Man_DH_C_sf"/>
</dbReference>
<dbReference type="InterPro" id="IPR014027">
    <property type="entry name" value="UDP-Glc/GDP-Man_DH_C"/>
</dbReference>
<dbReference type="PIRSF" id="PIRSF500136">
    <property type="entry name" value="UDP_ManNAc_DH"/>
    <property type="match status" value="1"/>
</dbReference>
<keyword evidence="2" id="KW-0560">Oxidoreductase</keyword>
<sequence length="433" mass="48009">MQITVRSSKIAVIGLGYVGLPLAIEFSKNYDVLGFDINKSRVYELSQGEDRTKEANLQDLSNAINKKKETLGIGLSFSFNKEDLRNYNIFIVTVPTPIDQFKAPDLKPLIKASEMLGSILKIGDLVIYESTVYPGCTEDECVPVLERVSGLKFNKDFFAGYSPERINPGDKINTLTKIKKVTSGSTIEIANLVDDLYGSIITAGTHKAPSIKVAEASKAIENAQRDVNISFVNELSLIFDRIGIDTNDVIDAAGTKWNFLKYQPGLVGGHCIGVDPYYLAHKAQSLGYHPQVILSGRRVNDNMGPFVADKVVKLMIQKDHKIKGSKALILGITFKENCPDVRNTRVVDIYHELVQFGLDVDVYDPWADANEVKHEYGIDILNSLIDGNIYDSIIVAVAHSDFLKIDYNKIKRDNGVIFDTKACLDRAIVDGRL</sequence>